<accession>A0A1F6CIR6</accession>
<gene>
    <name evidence="4" type="ORF">A3F84_26710</name>
</gene>
<dbReference type="CDD" id="cd00077">
    <property type="entry name" value="HDc"/>
    <property type="match status" value="1"/>
</dbReference>
<dbReference type="Gene3D" id="1.10.3210.10">
    <property type="entry name" value="Hypothetical protein af1432"/>
    <property type="match status" value="1"/>
</dbReference>
<dbReference type="Pfam" id="PF00072">
    <property type="entry name" value="Response_reg"/>
    <property type="match status" value="1"/>
</dbReference>
<dbReference type="InterPro" id="IPR003607">
    <property type="entry name" value="HD/PDEase_dom"/>
</dbReference>
<proteinExistence type="predicted"/>
<feature type="domain" description="HDOD" evidence="3">
    <location>
        <begin position="149"/>
        <end position="344"/>
    </location>
</feature>
<name>A0A1F6CIR6_HANXR</name>
<dbReference type="PROSITE" id="PS50110">
    <property type="entry name" value="RESPONSE_REGULATORY"/>
    <property type="match status" value="1"/>
</dbReference>
<dbReference type="Pfam" id="PF08668">
    <property type="entry name" value="HDOD"/>
    <property type="match status" value="1"/>
</dbReference>
<dbReference type="InterPro" id="IPR011006">
    <property type="entry name" value="CheY-like_superfamily"/>
</dbReference>
<dbReference type="InterPro" id="IPR013976">
    <property type="entry name" value="HDOD"/>
</dbReference>
<organism evidence="4 5">
    <name type="scientific">Handelsmanbacteria sp. (strain RIFCSPLOWO2_12_FULL_64_10)</name>
    <dbReference type="NCBI Taxonomy" id="1817868"/>
    <lineage>
        <taxon>Bacteria</taxon>
        <taxon>Candidatus Handelsmaniibacteriota</taxon>
    </lineage>
</organism>
<dbReference type="SUPFAM" id="SSF109604">
    <property type="entry name" value="HD-domain/PDEase-like"/>
    <property type="match status" value="1"/>
</dbReference>
<evidence type="ECO:0000256" key="1">
    <source>
        <dbReference type="PROSITE-ProRule" id="PRU00169"/>
    </source>
</evidence>
<dbReference type="Gene3D" id="3.40.50.2300">
    <property type="match status" value="1"/>
</dbReference>
<feature type="modified residue" description="4-aspartylphosphate" evidence="1">
    <location>
        <position position="58"/>
    </location>
</feature>
<evidence type="ECO:0000313" key="5">
    <source>
        <dbReference type="Proteomes" id="UP000178606"/>
    </source>
</evidence>
<dbReference type="SUPFAM" id="SSF52172">
    <property type="entry name" value="CheY-like"/>
    <property type="match status" value="1"/>
</dbReference>
<dbReference type="GO" id="GO:0000160">
    <property type="term" value="P:phosphorelay signal transduction system"/>
    <property type="evidence" value="ECO:0007669"/>
    <property type="project" value="InterPro"/>
</dbReference>
<evidence type="ECO:0008006" key="6">
    <source>
        <dbReference type="Google" id="ProtNLM"/>
    </source>
</evidence>
<evidence type="ECO:0000313" key="4">
    <source>
        <dbReference type="EMBL" id="OGG49109.1"/>
    </source>
</evidence>
<dbReference type="Proteomes" id="UP000178606">
    <property type="component" value="Unassembled WGS sequence"/>
</dbReference>
<dbReference type="InterPro" id="IPR001789">
    <property type="entry name" value="Sig_transdc_resp-reg_receiver"/>
</dbReference>
<protein>
    <recommendedName>
        <fullName evidence="6">HDOD domain-containing protein</fullName>
    </recommendedName>
</protein>
<comment type="caution">
    <text evidence="4">The sequence shown here is derived from an EMBL/GenBank/DDBJ whole genome shotgun (WGS) entry which is preliminary data.</text>
</comment>
<evidence type="ECO:0000259" key="2">
    <source>
        <dbReference type="PROSITE" id="PS50110"/>
    </source>
</evidence>
<dbReference type="PANTHER" id="PTHR33525">
    <property type="match status" value="1"/>
</dbReference>
<reference evidence="4 5" key="1">
    <citation type="journal article" date="2016" name="Nat. Commun.">
        <title>Thousands of microbial genomes shed light on interconnected biogeochemical processes in an aquifer system.</title>
        <authorList>
            <person name="Anantharaman K."/>
            <person name="Brown C.T."/>
            <person name="Hug L.A."/>
            <person name="Sharon I."/>
            <person name="Castelle C.J."/>
            <person name="Probst A.J."/>
            <person name="Thomas B.C."/>
            <person name="Singh A."/>
            <person name="Wilkins M.J."/>
            <person name="Karaoz U."/>
            <person name="Brodie E.L."/>
            <person name="Williams K.H."/>
            <person name="Hubbard S.S."/>
            <person name="Banfield J.F."/>
        </authorList>
    </citation>
    <scope>NUCLEOTIDE SEQUENCE [LARGE SCALE GENOMIC DNA]</scope>
    <source>
        <strain evidence="5">RIFCSPLOWO2_12_FULL_64_10</strain>
    </source>
</reference>
<sequence length="417" mass="46059">MSDEVQPKKILIAQQDATDREFVRTFLEVIGGYEVIEALSGVDLIRKLRLQPHLILLDTQMKGDILRALELMARAPTLEHTAIAILSYEQTKIRVCLEKGADGFIIKPFSPDALLAKIWKVLGAEQPESTAEVAFTRNFKKQLTKIENLPTLPSVYAEVDRICQNPDVAAEELSRAIEADPPITLKLLKLANSAFFGFTRRIRTVKDAVSLLGNQAVRNAILNIAIYEATKGLDASAGLNKKLFWAHSAGCGSIARFLNQKLKLNREDSFTAGIIHDMGKIILDALYADYYGEVLRVVEQRGLSVRDAEAQVLGLDHGSIGLELAAHWRLPDELLDAISHHHTPSRAEKDPQIAALIHVSDALCRKYKVGSGGDDVVPEVDPKALERLGLTPENLAEWQAEILETVSRDKAIMAVLN</sequence>
<dbReference type="EMBL" id="MFKF01000239">
    <property type="protein sequence ID" value="OGG49109.1"/>
    <property type="molecule type" value="Genomic_DNA"/>
</dbReference>
<feature type="domain" description="Response regulatory" evidence="2">
    <location>
        <begin position="9"/>
        <end position="122"/>
    </location>
</feature>
<dbReference type="PANTHER" id="PTHR33525:SF3">
    <property type="entry name" value="RIBONUCLEASE Y"/>
    <property type="match status" value="1"/>
</dbReference>
<evidence type="ECO:0000259" key="3">
    <source>
        <dbReference type="PROSITE" id="PS51833"/>
    </source>
</evidence>
<dbReference type="AlphaFoldDB" id="A0A1F6CIR6"/>
<dbReference type="SMART" id="SM00448">
    <property type="entry name" value="REC"/>
    <property type="match status" value="1"/>
</dbReference>
<dbReference type="InterPro" id="IPR052340">
    <property type="entry name" value="RNase_Y/CdgJ"/>
</dbReference>
<dbReference type="PROSITE" id="PS51833">
    <property type="entry name" value="HDOD"/>
    <property type="match status" value="1"/>
</dbReference>
<keyword evidence="1" id="KW-0597">Phosphoprotein</keyword>